<accession>Q174B5</accession>
<reference evidence="6" key="1">
    <citation type="submission" date="2005-10" db="EMBL/GenBank/DDBJ databases">
        <authorList>
            <person name="Loftus B.J."/>
            <person name="Nene V.M."/>
            <person name="Hannick L.I."/>
            <person name="Bidwell S."/>
            <person name="Haas B."/>
            <person name="Amedeo P."/>
            <person name="Orvis J."/>
            <person name="Wortman J.R."/>
            <person name="White O.R."/>
            <person name="Salzberg S."/>
            <person name="Shumway M."/>
            <person name="Koo H."/>
            <person name="Zhao Y."/>
            <person name="Holmes M."/>
            <person name="Miller J."/>
            <person name="Schatz M."/>
            <person name="Pop M."/>
            <person name="Pai G."/>
            <person name="Utterback T."/>
            <person name="Rogers Y.-H."/>
            <person name="Kravitz S."/>
            <person name="Fraser C.M."/>
        </authorList>
    </citation>
    <scope>NUCLEOTIDE SEQUENCE</scope>
    <source>
        <strain evidence="6">Liverpool</strain>
    </source>
</reference>
<keyword evidence="2 4" id="KW-0863">Zinc-finger</keyword>
<feature type="domain" description="DNL-type" evidence="5">
    <location>
        <begin position="61"/>
        <end position="136"/>
    </location>
</feature>
<evidence type="ECO:0000256" key="4">
    <source>
        <dbReference type="PROSITE-ProRule" id="PRU00834"/>
    </source>
</evidence>
<dbReference type="STRING" id="7159.Q174B5"/>
<dbReference type="GO" id="GO:0050821">
    <property type="term" value="P:protein stabilization"/>
    <property type="evidence" value="ECO:0007669"/>
    <property type="project" value="TreeGrafter"/>
</dbReference>
<evidence type="ECO:0000256" key="2">
    <source>
        <dbReference type="ARBA" id="ARBA00022771"/>
    </source>
</evidence>
<dbReference type="GO" id="GO:0005739">
    <property type="term" value="C:mitochondrion"/>
    <property type="evidence" value="ECO:0007669"/>
    <property type="project" value="TreeGrafter"/>
</dbReference>
<dbReference type="PANTHER" id="PTHR20922">
    <property type="entry name" value="DNL-TYPE ZINC FINGER PROTEIN"/>
    <property type="match status" value="1"/>
</dbReference>
<dbReference type="InterPro" id="IPR024158">
    <property type="entry name" value="Mt_import_TIM15"/>
</dbReference>
<evidence type="ECO:0000256" key="1">
    <source>
        <dbReference type="ARBA" id="ARBA00022723"/>
    </source>
</evidence>
<dbReference type="InterPro" id="IPR007853">
    <property type="entry name" value="Znf_DNL-typ"/>
</dbReference>
<name>Q174B5_AEDAE</name>
<dbReference type="PANTHER" id="PTHR20922:SF13">
    <property type="entry name" value="DNL-TYPE ZINC FINGER PROTEIN"/>
    <property type="match status" value="1"/>
</dbReference>
<evidence type="ECO:0000313" key="7">
    <source>
        <dbReference type="Proteomes" id="UP000682892"/>
    </source>
</evidence>
<dbReference type="HOGENOM" id="CLU_093902_2_2_1"/>
<dbReference type="GO" id="GO:0008270">
    <property type="term" value="F:zinc ion binding"/>
    <property type="evidence" value="ECO:0007669"/>
    <property type="project" value="UniProtKB-KW"/>
</dbReference>
<dbReference type="EMBL" id="CH477414">
    <property type="protein sequence ID" value="EAT41410.1"/>
    <property type="molecule type" value="Genomic_DNA"/>
</dbReference>
<dbReference type="GO" id="GO:0051087">
    <property type="term" value="F:protein-folding chaperone binding"/>
    <property type="evidence" value="ECO:0007669"/>
    <property type="project" value="TreeGrafter"/>
</dbReference>
<dbReference type="AlphaFoldDB" id="Q174B5"/>
<dbReference type="Proteomes" id="UP000682892">
    <property type="component" value="Chromosome 1"/>
</dbReference>
<evidence type="ECO:0000259" key="5">
    <source>
        <dbReference type="PROSITE" id="PS51501"/>
    </source>
</evidence>
<dbReference type="Pfam" id="PF05180">
    <property type="entry name" value="zf-DNL"/>
    <property type="match status" value="1"/>
</dbReference>
<dbReference type="PhylomeDB" id="Q174B5"/>
<proteinExistence type="predicted"/>
<organism evidence="6 7">
    <name type="scientific">Aedes aegypti</name>
    <name type="common">Yellowfever mosquito</name>
    <name type="synonym">Culex aegypti</name>
    <dbReference type="NCBI Taxonomy" id="7159"/>
    <lineage>
        <taxon>Eukaryota</taxon>
        <taxon>Metazoa</taxon>
        <taxon>Ecdysozoa</taxon>
        <taxon>Arthropoda</taxon>
        <taxon>Hexapoda</taxon>
        <taxon>Insecta</taxon>
        <taxon>Pterygota</taxon>
        <taxon>Neoptera</taxon>
        <taxon>Endopterygota</taxon>
        <taxon>Diptera</taxon>
        <taxon>Nematocera</taxon>
        <taxon>Culicoidea</taxon>
        <taxon>Culicidae</taxon>
        <taxon>Culicinae</taxon>
        <taxon>Aedini</taxon>
        <taxon>Aedes</taxon>
        <taxon>Stegomyia</taxon>
    </lineage>
</organism>
<sequence>MYRGRLVCNVLRQYCRTIPVSPLGVLNSHIGRRIPSLQNQIIRSCASLETHICRGQHLGTIESNRLQLTYTCKRCAARNSHFISKQAYEKGVVIVTCEGCNNHHIIADNLNWFTDLNGKKNIEEILAEKGETVKRN</sequence>
<evidence type="ECO:0000256" key="3">
    <source>
        <dbReference type="ARBA" id="ARBA00022833"/>
    </source>
</evidence>
<dbReference type="eggNOG" id="KOG3277">
    <property type="taxonomic scope" value="Eukaryota"/>
</dbReference>
<keyword evidence="3" id="KW-0862">Zinc</keyword>
<dbReference type="GO" id="GO:0006457">
    <property type="term" value="P:protein folding"/>
    <property type="evidence" value="ECO:0007669"/>
    <property type="project" value="TreeGrafter"/>
</dbReference>
<reference evidence="6" key="3">
    <citation type="submission" date="2012-09" db="EMBL/GenBank/DDBJ databases">
        <authorList>
            <consortium name="VectorBase"/>
        </authorList>
    </citation>
    <scope>NUCLEOTIDE SEQUENCE</scope>
    <source>
        <strain evidence="6">Liverpool</strain>
    </source>
</reference>
<dbReference type="PaxDb" id="7159-AAEL006952-PA"/>
<protein>
    <submittedName>
        <fullName evidence="6">AAEL006952-PA</fullName>
    </submittedName>
</protein>
<evidence type="ECO:0000313" key="6">
    <source>
        <dbReference type="EMBL" id="EAT41410.1"/>
    </source>
</evidence>
<keyword evidence="1" id="KW-0479">Metal-binding</keyword>
<dbReference type="PROSITE" id="PS51501">
    <property type="entry name" value="ZF_DNL"/>
    <property type="match status" value="1"/>
</dbReference>
<gene>
    <name evidence="6" type="ORF">AaeL_AAEL006952</name>
</gene>
<dbReference type="GO" id="GO:0030150">
    <property type="term" value="P:protein import into mitochondrial matrix"/>
    <property type="evidence" value="ECO:0007669"/>
    <property type="project" value="TreeGrafter"/>
</dbReference>
<reference evidence="6" key="2">
    <citation type="journal article" date="2007" name="Science">
        <title>Genome sequence of Aedes aegypti, a major arbovirus vector.</title>
        <authorList>
            <person name="Nene V."/>
            <person name="Wortman J.R."/>
            <person name="Lawson D."/>
            <person name="Haas B."/>
            <person name="Kodira C."/>
            <person name="Tu Z.J."/>
            <person name="Loftus B."/>
            <person name="Xi Z."/>
            <person name="Megy K."/>
            <person name="Grabherr M."/>
            <person name="Ren Q."/>
            <person name="Zdobnov E.M."/>
            <person name="Lobo N.F."/>
            <person name="Campbell K.S."/>
            <person name="Brown S.E."/>
            <person name="Bonaldo M.F."/>
            <person name="Zhu J."/>
            <person name="Sinkins S.P."/>
            <person name="Hogenkamp D.G."/>
            <person name="Amedeo P."/>
            <person name="Arensburger P."/>
            <person name="Atkinson P.W."/>
            <person name="Bidwell S."/>
            <person name="Biedler J."/>
            <person name="Birney E."/>
            <person name="Bruggner R.V."/>
            <person name="Costas J."/>
            <person name="Coy M.R."/>
            <person name="Crabtree J."/>
            <person name="Crawford M."/>
            <person name="Debruyn B."/>
            <person name="Decaprio D."/>
            <person name="Eiglmeier K."/>
            <person name="Eisenstadt E."/>
            <person name="El-Dorry H."/>
            <person name="Gelbart W.M."/>
            <person name="Gomes S.L."/>
            <person name="Hammond M."/>
            <person name="Hannick L.I."/>
            <person name="Hogan J.R."/>
            <person name="Holmes M.H."/>
            <person name="Jaffe D."/>
            <person name="Johnston J.S."/>
            <person name="Kennedy R.C."/>
            <person name="Koo H."/>
            <person name="Kravitz S."/>
            <person name="Kriventseva E.V."/>
            <person name="Kulp D."/>
            <person name="Labutti K."/>
            <person name="Lee E."/>
            <person name="Li S."/>
            <person name="Lovin D.D."/>
            <person name="Mao C."/>
            <person name="Mauceli E."/>
            <person name="Menck C.F."/>
            <person name="Miller J.R."/>
            <person name="Montgomery P."/>
            <person name="Mori A."/>
            <person name="Nascimento A.L."/>
            <person name="Naveira H.F."/>
            <person name="Nusbaum C."/>
            <person name="O'leary S."/>
            <person name="Orvis J."/>
            <person name="Pertea M."/>
            <person name="Quesneville H."/>
            <person name="Reidenbach K.R."/>
            <person name="Rogers Y.H."/>
            <person name="Roth C.W."/>
            <person name="Schneider J.R."/>
            <person name="Schatz M."/>
            <person name="Shumway M."/>
            <person name="Stanke M."/>
            <person name="Stinson E.O."/>
            <person name="Tubio J.M."/>
            <person name="Vanzee J.P."/>
            <person name="Verjovski-Almeida S."/>
            <person name="Werner D."/>
            <person name="White O."/>
            <person name="Wyder S."/>
            <person name="Zeng Q."/>
            <person name="Zhao Q."/>
            <person name="Zhao Y."/>
            <person name="Hill C.A."/>
            <person name="Raikhel A.S."/>
            <person name="Soares M.B."/>
            <person name="Knudson D.L."/>
            <person name="Lee N.H."/>
            <person name="Galagan J."/>
            <person name="Salzberg S.L."/>
            <person name="Paulsen I.T."/>
            <person name="Dimopoulos G."/>
            <person name="Collins F.H."/>
            <person name="Birren B."/>
            <person name="Fraser-Liggett C.M."/>
            <person name="Severson D.W."/>
        </authorList>
    </citation>
    <scope>NUCLEOTIDE SEQUENCE [LARGE SCALE GENOMIC DNA]</scope>
    <source>
        <strain evidence="6">Liverpool</strain>
    </source>
</reference>